<dbReference type="Gene3D" id="3.20.80.10">
    <property type="entry name" value="Regulatory factor, effector binding domain"/>
    <property type="match status" value="1"/>
</dbReference>
<evidence type="ECO:0000313" key="2">
    <source>
        <dbReference type="EMBL" id="GAA4375700.1"/>
    </source>
</evidence>
<accession>A0ABP8IW49</accession>
<dbReference type="InterPro" id="IPR011256">
    <property type="entry name" value="Reg_factor_effector_dom_sf"/>
</dbReference>
<name>A0ABP8IW49_9BACT</name>
<organism evidence="2 3">
    <name type="scientific">Hymenobacter koreensis</name>
    <dbReference type="NCBI Taxonomy" id="1084523"/>
    <lineage>
        <taxon>Bacteria</taxon>
        <taxon>Pseudomonadati</taxon>
        <taxon>Bacteroidota</taxon>
        <taxon>Cytophagia</taxon>
        <taxon>Cytophagales</taxon>
        <taxon>Hymenobacteraceae</taxon>
        <taxon>Hymenobacter</taxon>
    </lineage>
</organism>
<dbReference type="Pfam" id="PF06445">
    <property type="entry name" value="GyrI-like"/>
    <property type="match status" value="1"/>
</dbReference>
<reference evidence="3" key="1">
    <citation type="journal article" date="2019" name="Int. J. Syst. Evol. Microbiol.">
        <title>The Global Catalogue of Microorganisms (GCM) 10K type strain sequencing project: providing services to taxonomists for standard genome sequencing and annotation.</title>
        <authorList>
            <consortium name="The Broad Institute Genomics Platform"/>
            <consortium name="The Broad Institute Genome Sequencing Center for Infectious Disease"/>
            <person name="Wu L."/>
            <person name="Ma J."/>
        </authorList>
    </citation>
    <scope>NUCLEOTIDE SEQUENCE [LARGE SCALE GENOMIC DNA]</scope>
    <source>
        <strain evidence="3">JCM 17924</strain>
    </source>
</reference>
<dbReference type="InterPro" id="IPR029442">
    <property type="entry name" value="GyrI-like"/>
</dbReference>
<feature type="domain" description="AraC effector-binding" evidence="1">
    <location>
        <begin position="1"/>
        <end position="158"/>
    </location>
</feature>
<dbReference type="InterPro" id="IPR010499">
    <property type="entry name" value="AraC_E-bd"/>
</dbReference>
<dbReference type="SMART" id="SM00871">
    <property type="entry name" value="AraC_E_bind"/>
    <property type="match status" value="1"/>
</dbReference>
<evidence type="ECO:0000313" key="3">
    <source>
        <dbReference type="Proteomes" id="UP001500454"/>
    </source>
</evidence>
<evidence type="ECO:0000259" key="1">
    <source>
        <dbReference type="SMART" id="SM00871"/>
    </source>
</evidence>
<protein>
    <recommendedName>
        <fullName evidence="1">AraC effector-binding domain-containing protein</fullName>
    </recommendedName>
</protein>
<dbReference type="RefSeq" id="WP_345221742.1">
    <property type="nucleotide sequence ID" value="NZ_BAABHA010000002.1"/>
</dbReference>
<gene>
    <name evidence="2" type="ORF">GCM10023186_08770</name>
</gene>
<proteinExistence type="predicted"/>
<dbReference type="Proteomes" id="UP001500454">
    <property type="component" value="Unassembled WGS sequence"/>
</dbReference>
<comment type="caution">
    <text evidence="2">The sequence shown here is derived from an EMBL/GenBank/DDBJ whole genome shotgun (WGS) entry which is preliminary data.</text>
</comment>
<keyword evidence="3" id="KW-1185">Reference proteome</keyword>
<sequence length="161" mass="18271">MTPRIETLLEKKLIGKRLVMSLAENRTPELWRSFMPRRAEIGNALTVDLLSVQVYDKVSAPALLNPRTVFEKWAAVEVADFEWVPPGMDAYTLPGGLYAVFLHKGAAATAPATFRFIFETWLPAAPYVLDDRPHFEVLGVKYKNDDPTSEEEIWIPIRLKV</sequence>
<dbReference type="EMBL" id="BAABHA010000002">
    <property type="protein sequence ID" value="GAA4375700.1"/>
    <property type="molecule type" value="Genomic_DNA"/>
</dbReference>
<dbReference type="SUPFAM" id="SSF55136">
    <property type="entry name" value="Probable bacterial effector-binding domain"/>
    <property type="match status" value="1"/>
</dbReference>